<dbReference type="PANTHER" id="PTHR35117:SF3">
    <property type="entry name" value="LISH DOMAIN-CONTAINING PROTEIN"/>
    <property type="match status" value="1"/>
</dbReference>
<keyword evidence="1" id="KW-0175">Coiled coil</keyword>
<sequence>MAKQSKSRRAENIGKGKVTPVQIAFIVDRYLSDNHFTETRSTFRSEASHLLSKSPIHEAPRSLLSLGAMLDEYIRLKEQKVFLEQEKMQVQNLLRGMQGVMNIYNASANVTPPPSIPASSMPKSAGYCSGSALMSASMPSNTAVDTMKFSSPNSIPTTSKRKGSKDVSYASTAAKKSRTRSPTNQYNNVMRSSVVQLSDPIDEPNKSQVQGSNIDKYLFNHPIQSLVTNSAGPKTPPIESSSQIDKTISPPDICSTATFSKEATPSHLMSTNRMVISSETIQVTPTKQIAYYSIERNHCVSNSSPVKANLKRPVKRDQVKGRLDFDASDIPSCSEMPQIPDMISTSESEKEGDIFDLDFPNLDALGANFSFSELLRDFDIDEQGIDYSCLDKLDFSPDSFSGSPYESGNVKNDENQVTSQISSTVTEVFSEKDTSLLGSDTVKTVKSVTKRVQLVSPVKSNRSSRN</sequence>
<dbReference type="Proteomes" id="UP000187609">
    <property type="component" value="Unassembled WGS sequence"/>
</dbReference>
<comment type="caution">
    <text evidence="3">The sequence shown here is derived from an EMBL/GenBank/DDBJ whole genome shotgun (WGS) entry which is preliminary data.</text>
</comment>
<proteinExistence type="predicted"/>
<dbReference type="STRING" id="49451.A0A1J6I0Q3"/>
<feature type="region of interest" description="Disordered" evidence="2">
    <location>
        <begin position="147"/>
        <end position="187"/>
    </location>
</feature>
<evidence type="ECO:0000313" key="4">
    <source>
        <dbReference type="Proteomes" id="UP000187609"/>
    </source>
</evidence>
<gene>
    <name evidence="3" type="ORF">A4A49_15204</name>
</gene>
<dbReference type="OrthoDB" id="1939654at2759"/>
<evidence type="ECO:0000256" key="2">
    <source>
        <dbReference type="SAM" id="MobiDB-lite"/>
    </source>
</evidence>
<dbReference type="AlphaFoldDB" id="A0A1J6I0Q3"/>
<dbReference type="KEGG" id="nau:109233373"/>
<feature type="compositionally biased region" description="Polar residues" evidence="2">
    <location>
        <begin position="228"/>
        <end position="246"/>
    </location>
</feature>
<dbReference type="OMA" id="NHFTETR"/>
<reference evidence="3" key="1">
    <citation type="submission" date="2016-11" db="EMBL/GenBank/DDBJ databases">
        <title>The genome of Nicotiana attenuata.</title>
        <authorList>
            <person name="Xu S."/>
            <person name="Brockmoeller T."/>
            <person name="Gaquerel E."/>
            <person name="Navarro A."/>
            <person name="Kuhl H."/>
            <person name="Gase K."/>
            <person name="Ling Z."/>
            <person name="Zhou W."/>
            <person name="Kreitzer C."/>
            <person name="Stanke M."/>
            <person name="Tang H."/>
            <person name="Lyons E."/>
            <person name="Pandey P."/>
            <person name="Pandey S.P."/>
            <person name="Timmermann B."/>
            <person name="Baldwin I.T."/>
        </authorList>
    </citation>
    <scope>NUCLEOTIDE SEQUENCE [LARGE SCALE GENOMIC DNA]</scope>
    <source>
        <strain evidence="3">UT</strain>
    </source>
</reference>
<dbReference type="SMR" id="A0A1J6I0Q3"/>
<accession>A0A1J6I0Q3</accession>
<feature type="region of interest" description="Disordered" evidence="2">
    <location>
        <begin position="228"/>
        <end position="249"/>
    </location>
</feature>
<protein>
    <recommendedName>
        <fullName evidence="5">LisH domain-containing protein</fullName>
    </recommendedName>
</protein>
<evidence type="ECO:0000313" key="3">
    <source>
        <dbReference type="EMBL" id="OIS98083.1"/>
    </source>
</evidence>
<keyword evidence="4" id="KW-1185">Reference proteome</keyword>
<feature type="coiled-coil region" evidence="1">
    <location>
        <begin position="66"/>
        <end position="93"/>
    </location>
</feature>
<organism evidence="3 4">
    <name type="scientific">Nicotiana attenuata</name>
    <name type="common">Coyote tobacco</name>
    <dbReference type="NCBI Taxonomy" id="49451"/>
    <lineage>
        <taxon>Eukaryota</taxon>
        <taxon>Viridiplantae</taxon>
        <taxon>Streptophyta</taxon>
        <taxon>Embryophyta</taxon>
        <taxon>Tracheophyta</taxon>
        <taxon>Spermatophyta</taxon>
        <taxon>Magnoliopsida</taxon>
        <taxon>eudicotyledons</taxon>
        <taxon>Gunneridae</taxon>
        <taxon>Pentapetalae</taxon>
        <taxon>asterids</taxon>
        <taxon>lamiids</taxon>
        <taxon>Solanales</taxon>
        <taxon>Solanaceae</taxon>
        <taxon>Nicotianoideae</taxon>
        <taxon>Nicotianeae</taxon>
        <taxon>Nicotiana</taxon>
    </lineage>
</organism>
<feature type="compositionally biased region" description="Polar residues" evidence="2">
    <location>
        <begin position="147"/>
        <end position="158"/>
    </location>
</feature>
<dbReference type="EMBL" id="MJEQ01037192">
    <property type="protein sequence ID" value="OIS98083.1"/>
    <property type="molecule type" value="Genomic_DNA"/>
</dbReference>
<name>A0A1J6I0Q3_NICAT</name>
<evidence type="ECO:0008006" key="5">
    <source>
        <dbReference type="Google" id="ProtNLM"/>
    </source>
</evidence>
<evidence type="ECO:0000256" key="1">
    <source>
        <dbReference type="SAM" id="Coils"/>
    </source>
</evidence>
<dbReference type="Gramene" id="OIS98083">
    <property type="protein sequence ID" value="OIS98083"/>
    <property type="gene ID" value="A4A49_15204"/>
</dbReference>
<dbReference type="PANTHER" id="PTHR35117">
    <property type="entry name" value="MYOSIN-M HEAVY PROTEIN"/>
    <property type="match status" value="1"/>
</dbReference>